<gene>
    <name evidence="4" type="ORF">TART1_2714</name>
</gene>
<accession>A0A383TIK6</accession>
<dbReference type="Gene3D" id="3.90.1570.30">
    <property type="match status" value="1"/>
</dbReference>
<dbReference type="InterPro" id="IPR007409">
    <property type="entry name" value="Restrct_endonuc_type1_HsdR_N"/>
</dbReference>
<dbReference type="InterPro" id="IPR013670">
    <property type="entry name" value="EcoEI_R_C_dom"/>
</dbReference>
<sequence length="1107" mass="129241">MCYNFDFLKKEEKYEVFTYACIEAEKSLVVSYASTAILARRALEIAIKWVFSYDQELEAPYQDNLASLIHDHRFKRIIDIKLFPMITYIQKLGNKAVHSAAPITRNQAVLTLQNLFEFTSWIDYCYSDRYEEISFDESLLGDNEKERKTREELRDLYERLGAKDRKLEETIKENEELRRVNAAKRINNKQNREFKVDEISEFKTRKMYIDLEIELCGWQLGKDCLEEVEVEDMPNQAELGFVDYVLFGDNGKPLAVIEAKRTSVSPRRGQIQAQRYADCLEKQYQVRPVIFYTNGFEYYLWDDASYPERLVSGIYTKEELEWLHFKRDNKSSLKHPVINDEITNRHYQKMAITAVCDTLEKGARKALLVMATGSGKTRISISTVDVLIKRGWVKNVLFLADRTALVKQAKKNFKALLPELSLCNLLDSRDNPESRMVFSTYPTMMNAIDDVKNKRDEKLFSSGHFDLIIIDESHRSIYKKYQDIFNYFDAVLLGLTATPKNDLDKNTYTIFELENNVPTYAYELGEAIEDGYLVPYHTIETKMKFMEEGIHYDALTDEEKEQFEETFDDDVKDISGEALNSFLFNNNTIDTVLQELMEKGLKVEGGDKLGKTIIFAKNKKHADFIVKRFNSLYPEYHGNFAKPVYTGINYVESTMDDFEVKNKLPQIAVSVDMLDTGIDIPEILNLVFFKKIRSKTKFWQMIGRGTRLCEDLYGVGVHKEGYRIFDYCGNFEFFRTNKNGKEAKMMKSLTENLFNIRVGIIKELQILDYQTDEYTRHRNSLIEGILKEIKGIDENKFSARMKLQFIHKFNQESAFECLSDTDVRELEDYVAPLLLAIDDDELAKRFDYLMFTIEFADLKRVPASKPKNRVVSTAEKLTFKGTIEKIKQQEALIYKVQTNEYWEEADIFDHEEVREALRDLIKFLDSTSGENYYTNFTDEIMETKENPGEYSVNDMQSYRKKVNKYLMEHQSDLVIYKLRNNKVLTEEDVKYFEKILWQELGTREDYEKEFGDEPLLKLVSKIVGLDPQAANEVFSEFLSNESLNLNQMEFVKLVVNYIIKNGSLDKHILNEHPFNKRGNVMYLFDGKLDIAKRIIGAIDTVNGRLSI</sequence>
<dbReference type="CDD" id="cd18799">
    <property type="entry name" value="SF2_C_EcoAI-like"/>
    <property type="match status" value="1"/>
</dbReference>
<dbReference type="Pfam" id="PF13643">
    <property type="entry name" value="DUF4145"/>
    <property type="match status" value="1"/>
</dbReference>
<dbReference type="SMART" id="SM00487">
    <property type="entry name" value="DEXDc"/>
    <property type="match status" value="1"/>
</dbReference>
<evidence type="ECO:0000313" key="5">
    <source>
        <dbReference type="Proteomes" id="UP000262072"/>
    </source>
</evidence>
<dbReference type="Pfam" id="PF04313">
    <property type="entry name" value="HSDR_N"/>
    <property type="match status" value="1"/>
</dbReference>
<dbReference type="Pfam" id="PF08463">
    <property type="entry name" value="EcoEI_R_C"/>
    <property type="match status" value="1"/>
</dbReference>
<feature type="coiled-coil region" evidence="1">
    <location>
        <begin position="143"/>
        <end position="192"/>
    </location>
</feature>
<dbReference type="InterPro" id="IPR025285">
    <property type="entry name" value="DUF4145"/>
</dbReference>
<dbReference type="InterPro" id="IPR050742">
    <property type="entry name" value="Helicase_Restrict-Modif_Enz"/>
</dbReference>
<name>A0A383TIK6_9LACT</name>
<dbReference type="GO" id="GO:0003677">
    <property type="term" value="F:DNA binding"/>
    <property type="evidence" value="ECO:0007669"/>
    <property type="project" value="UniProtKB-KW"/>
</dbReference>
<dbReference type="InterPro" id="IPR006935">
    <property type="entry name" value="Helicase/UvrB_N"/>
</dbReference>
<dbReference type="GO" id="GO:0005829">
    <property type="term" value="C:cytosol"/>
    <property type="evidence" value="ECO:0007669"/>
    <property type="project" value="TreeGrafter"/>
</dbReference>
<dbReference type="Pfam" id="PF00271">
    <property type="entry name" value="Helicase_C"/>
    <property type="match status" value="1"/>
</dbReference>
<proteinExistence type="predicted"/>
<dbReference type="InterPro" id="IPR027417">
    <property type="entry name" value="P-loop_NTPase"/>
</dbReference>
<dbReference type="GO" id="GO:0005524">
    <property type="term" value="F:ATP binding"/>
    <property type="evidence" value="ECO:0007669"/>
    <property type="project" value="UniProtKB-KW"/>
</dbReference>
<dbReference type="Gene3D" id="3.40.50.300">
    <property type="entry name" value="P-loop containing nucleotide triphosphate hydrolases"/>
    <property type="match status" value="2"/>
</dbReference>
<evidence type="ECO:0000256" key="1">
    <source>
        <dbReference type="SAM" id="Coils"/>
    </source>
</evidence>
<dbReference type="GO" id="GO:0009035">
    <property type="term" value="F:type I site-specific deoxyribonuclease activity"/>
    <property type="evidence" value="ECO:0007669"/>
    <property type="project" value="UniProtKB-EC"/>
</dbReference>
<dbReference type="OrthoDB" id="9758243at2"/>
<evidence type="ECO:0000259" key="3">
    <source>
        <dbReference type="PROSITE" id="PS51194"/>
    </source>
</evidence>
<evidence type="ECO:0000259" key="2">
    <source>
        <dbReference type="PROSITE" id="PS51192"/>
    </source>
</evidence>
<dbReference type="EMBL" id="UNRR01000040">
    <property type="protein sequence ID" value="SYZ79838.1"/>
    <property type="molecule type" value="Genomic_DNA"/>
</dbReference>
<protein>
    <submittedName>
        <fullName evidence="4">Uncharacterized protein</fullName>
    </submittedName>
</protein>
<dbReference type="PANTHER" id="PTHR47396">
    <property type="entry name" value="TYPE I RESTRICTION ENZYME ECOKI R PROTEIN"/>
    <property type="match status" value="1"/>
</dbReference>
<dbReference type="AlphaFoldDB" id="A0A383TIK6"/>
<dbReference type="PROSITE" id="PS51194">
    <property type="entry name" value="HELICASE_CTER"/>
    <property type="match status" value="1"/>
</dbReference>
<feature type="domain" description="Helicase ATP-binding" evidence="2">
    <location>
        <begin position="357"/>
        <end position="517"/>
    </location>
</feature>
<dbReference type="Proteomes" id="UP000262072">
    <property type="component" value="Unassembled WGS sequence"/>
</dbReference>
<keyword evidence="1" id="KW-0175">Coiled coil</keyword>
<evidence type="ECO:0000313" key="4">
    <source>
        <dbReference type="EMBL" id="SYZ79838.1"/>
    </source>
</evidence>
<dbReference type="InterPro" id="IPR014001">
    <property type="entry name" value="Helicase_ATP-bd"/>
</dbReference>
<dbReference type="InterPro" id="IPR001650">
    <property type="entry name" value="Helicase_C-like"/>
</dbReference>
<reference evidence="5" key="1">
    <citation type="submission" date="2018-05" db="EMBL/GenBank/DDBJ databases">
        <authorList>
            <person name="Strepis N."/>
        </authorList>
    </citation>
    <scope>NUCLEOTIDE SEQUENCE [LARGE SCALE GENOMIC DNA]</scope>
</reference>
<feature type="domain" description="Helicase C-terminal" evidence="3">
    <location>
        <begin position="588"/>
        <end position="775"/>
    </location>
</feature>
<dbReference type="GO" id="GO:0009307">
    <property type="term" value="P:DNA restriction-modification system"/>
    <property type="evidence" value="ECO:0007669"/>
    <property type="project" value="UniProtKB-KW"/>
</dbReference>
<dbReference type="PANTHER" id="PTHR47396:SF1">
    <property type="entry name" value="ATP-DEPENDENT HELICASE IRC3-RELATED"/>
    <property type="match status" value="1"/>
</dbReference>
<organism evidence="4 5">
    <name type="scientific">Trichococcus shcherbakoviae</name>
    <dbReference type="NCBI Taxonomy" id="2094020"/>
    <lineage>
        <taxon>Bacteria</taxon>
        <taxon>Bacillati</taxon>
        <taxon>Bacillota</taxon>
        <taxon>Bacilli</taxon>
        <taxon>Lactobacillales</taxon>
        <taxon>Carnobacteriaceae</taxon>
        <taxon>Trichococcus</taxon>
    </lineage>
</organism>
<dbReference type="SUPFAM" id="SSF52540">
    <property type="entry name" value="P-loop containing nucleoside triphosphate hydrolases"/>
    <property type="match status" value="2"/>
</dbReference>
<dbReference type="PROSITE" id="PS51192">
    <property type="entry name" value="HELICASE_ATP_BIND_1"/>
    <property type="match status" value="1"/>
</dbReference>
<dbReference type="Pfam" id="PF04851">
    <property type="entry name" value="ResIII"/>
    <property type="match status" value="1"/>
</dbReference>
<dbReference type="CDD" id="cd18032">
    <property type="entry name" value="DEXHc_RE_I_III_res"/>
    <property type="match status" value="1"/>
</dbReference>
<dbReference type="RefSeq" id="WP_119093897.1">
    <property type="nucleotide sequence ID" value="NZ_UNRR01000040.1"/>
</dbReference>